<protein>
    <submittedName>
        <fullName evidence="1">Uncharacterized protein</fullName>
    </submittedName>
</protein>
<proteinExistence type="predicted"/>
<reference evidence="1 3" key="1">
    <citation type="submission" date="2019-08" db="EMBL/GenBank/DDBJ databases">
        <title>Comparative genome analysis confer to the adaptation heavy metal polluted environment.</title>
        <authorList>
            <person name="Li Y."/>
        </authorList>
    </citation>
    <scope>NUCLEOTIDE SEQUENCE [LARGE SCALE GENOMIC DNA]</scope>
    <source>
        <strain evidence="1 3">P2</strain>
    </source>
</reference>
<dbReference type="EMBL" id="CP043451">
    <property type="protein sequence ID" value="QEM07878.1"/>
    <property type="molecule type" value="Genomic_DNA"/>
</dbReference>
<keyword evidence="4" id="KW-1185">Reference proteome</keyword>
<accession>A0AAE6MLH5</accession>
<organism evidence="1 3">
    <name type="scientific">Mucilaginibacter rubeus</name>
    <dbReference type="NCBI Taxonomy" id="2027860"/>
    <lineage>
        <taxon>Bacteria</taxon>
        <taxon>Pseudomonadati</taxon>
        <taxon>Bacteroidota</taxon>
        <taxon>Sphingobacteriia</taxon>
        <taxon>Sphingobacteriales</taxon>
        <taxon>Sphingobacteriaceae</taxon>
        <taxon>Mucilaginibacter</taxon>
    </lineage>
</organism>
<name>A0AAE6MLH5_9SPHI</name>
<reference evidence="2 4" key="2">
    <citation type="submission" date="2021-03" db="EMBL/GenBank/DDBJ databases">
        <title>Mucilaginibacter strains isolated from gold and copper mining confer multi heavy-metal resistance.</title>
        <authorList>
            <person name="Li Y."/>
        </authorList>
    </citation>
    <scope>NUCLEOTIDE SEQUENCE [LARGE SCALE GENOMIC DNA]</scope>
    <source>
        <strain evidence="2 4">P2-4</strain>
    </source>
</reference>
<evidence type="ECO:0000313" key="3">
    <source>
        <dbReference type="Proteomes" id="UP000250557"/>
    </source>
</evidence>
<evidence type="ECO:0000313" key="4">
    <source>
        <dbReference type="Proteomes" id="UP000663940"/>
    </source>
</evidence>
<gene>
    <name evidence="1" type="ORF">DIU31_031865</name>
    <name evidence="2" type="ORF">J3L21_29150</name>
</gene>
<dbReference type="AlphaFoldDB" id="A0AAE6MLH5"/>
<dbReference type="RefSeq" id="WP_112653872.1">
    <property type="nucleotide sequence ID" value="NZ_CP043451.1"/>
</dbReference>
<sequence>MAKKKNKHKIQEDPRKLQARHKRDYLSRLKMVCDKLVGPGWFELIPAVDMDIIYEKRYPSLTIKMAPGTVIDEVRWQTYRQTLSALLDAPAFEVTEHNIPLKTILSEGLALIHFVSMMAENRFPRSEELRAIFKPFLITTDGYYGYIADQVAFLLFLMDVRNGNFRDGFLHADRTQTNIGIVRATANTIFIHLFKPITGSIVINDRKREIIAVNRFVPRGISLQVKFHPSAIGLQAVVDDPLPVYIQRHALNRLDERLGLQANNVHSHLFFSLYEQPVNYVPGNGCTLIEFNMYEYKVGYLLTTLHEDKLIIRSFLFLTNDGTPEGRKLRQLTGLIKHDKKYLGIDKLSTFTAYKIHEDEELSTLFHDAGCGSLLDAKNLQAIAAEYTPDRNKSTLHKYMNLDN</sequence>
<dbReference type="Proteomes" id="UP000250557">
    <property type="component" value="Chromosome"/>
</dbReference>
<dbReference type="EMBL" id="CP071880">
    <property type="protein sequence ID" value="QTE49552.1"/>
    <property type="molecule type" value="Genomic_DNA"/>
</dbReference>
<evidence type="ECO:0000313" key="1">
    <source>
        <dbReference type="EMBL" id="QEM07878.1"/>
    </source>
</evidence>
<evidence type="ECO:0000313" key="2">
    <source>
        <dbReference type="EMBL" id="QTE49552.1"/>
    </source>
</evidence>
<dbReference type="Proteomes" id="UP000663940">
    <property type="component" value="Chromosome"/>
</dbReference>